<evidence type="ECO:0000256" key="13">
    <source>
        <dbReference type="ARBA" id="ARBA00023139"/>
    </source>
</evidence>
<dbReference type="Pfam" id="PF02424">
    <property type="entry name" value="ApbE"/>
    <property type="match status" value="1"/>
</dbReference>
<evidence type="ECO:0000313" key="21">
    <source>
        <dbReference type="EMBL" id="MBO0344080.1"/>
    </source>
</evidence>
<evidence type="ECO:0000256" key="11">
    <source>
        <dbReference type="ARBA" id="ARBA00022842"/>
    </source>
</evidence>
<evidence type="ECO:0000256" key="17">
    <source>
        <dbReference type="ARBA" id="ARBA00060485"/>
    </source>
</evidence>
<protein>
    <recommendedName>
        <fullName evidence="3 18">FAD:protein FMN transferase</fullName>
        <ecNumber evidence="2 18">2.7.1.180</ecNumber>
    </recommendedName>
    <alternativeName>
        <fullName evidence="15 18">Flavin transferase</fullName>
    </alternativeName>
</protein>
<evidence type="ECO:0000256" key="9">
    <source>
        <dbReference type="ARBA" id="ARBA00022729"/>
    </source>
</evidence>
<dbReference type="GO" id="GO:0016740">
    <property type="term" value="F:transferase activity"/>
    <property type="evidence" value="ECO:0007669"/>
    <property type="project" value="UniProtKB-UniRule"/>
</dbReference>
<comment type="subcellular location">
    <subcellularLocation>
        <location evidence="17 20">Cell inner membrane</location>
        <topology evidence="17 20">Lipid-anchor</topology>
        <orientation evidence="17 20">Periplasmic side</orientation>
    </subcellularLocation>
</comment>
<keyword evidence="13" id="KW-0564">Palmitate</keyword>
<evidence type="ECO:0000313" key="22">
    <source>
        <dbReference type="Proteomes" id="UP000664779"/>
    </source>
</evidence>
<evidence type="ECO:0000256" key="2">
    <source>
        <dbReference type="ARBA" id="ARBA00011955"/>
    </source>
</evidence>
<keyword evidence="10 18" id="KW-0274">FAD</keyword>
<dbReference type="EC" id="2.7.1.180" evidence="2 18"/>
<dbReference type="FunFam" id="3.10.520.10:FF:000001">
    <property type="entry name" value="FAD:protein FMN transferase"/>
    <property type="match status" value="1"/>
</dbReference>
<keyword evidence="8 18" id="KW-0479">Metal-binding</keyword>
<accession>A0A939EK20</accession>
<feature type="chain" id="PRO_5038154651" description="FAD:protein FMN transferase" evidence="20">
    <location>
        <begin position="18"/>
        <end position="343"/>
    </location>
</feature>
<keyword evidence="5 20" id="KW-0997">Cell inner membrane</keyword>
<keyword evidence="7 18" id="KW-0808">Transferase</keyword>
<evidence type="ECO:0000256" key="14">
    <source>
        <dbReference type="ARBA" id="ARBA00023288"/>
    </source>
</evidence>
<comment type="similarity">
    <text evidence="1 18 20">Belongs to the ApbE family.</text>
</comment>
<evidence type="ECO:0000256" key="20">
    <source>
        <dbReference type="RuleBase" id="RU363002"/>
    </source>
</evidence>
<keyword evidence="14 20" id="KW-0449">Lipoprotein</keyword>
<dbReference type="InterPro" id="IPR003374">
    <property type="entry name" value="ApbE-like_sf"/>
</dbReference>
<comment type="cofactor">
    <cofactor evidence="19">
        <name>Mg(2+)</name>
        <dbReference type="ChEBI" id="CHEBI:18420"/>
    </cofactor>
    <cofactor evidence="19">
        <name>Mn(2+)</name>
        <dbReference type="ChEBI" id="CHEBI:29035"/>
    </cofactor>
    <text evidence="19">Magnesium. Can also use manganese.</text>
</comment>
<comment type="catalytic activity">
    <reaction evidence="16 18 20">
        <text>L-threonyl-[protein] + FAD = FMN-L-threonyl-[protein] + AMP + H(+)</text>
        <dbReference type="Rhea" id="RHEA:36847"/>
        <dbReference type="Rhea" id="RHEA-COMP:11060"/>
        <dbReference type="Rhea" id="RHEA-COMP:11061"/>
        <dbReference type="ChEBI" id="CHEBI:15378"/>
        <dbReference type="ChEBI" id="CHEBI:30013"/>
        <dbReference type="ChEBI" id="CHEBI:57692"/>
        <dbReference type="ChEBI" id="CHEBI:74257"/>
        <dbReference type="ChEBI" id="CHEBI:456215"/>
        <dbReference type="EC" id="2.7.1.180"/>
    </reaction>
</comment>
<evidence type="ECO:0000256" key="4">
    <source>
        <dbReference type="ARBA" id="ARBA00022475"/>
    </source>
</evidence>
<evidence type="ECO:0000256" key="6">
    <source>
        <dbReference type="ARBA" id="ARBA00022630"/>
    </source>
</evidence>
<feature type="binding site" evidence="19">
    <location>
        <position position="175"/>
    </location>
    <ligand>
        <name>Mg(2+)</name>
        <dbReference type="ChEBI" id="CHEBI:18420"/>
    </ligand>
</feature>
<evidence type="ECO:0000256" key="12">
    <source>
        <dbReference type="ARBA" id="ARBA00023136"/>
    </source>
</evidence>
<feature type="binding site" evidence="19">
    <location>
        <position position="293"/>
    </location>
    <ligand>
        <name>Mg(2+)</name>
        <dbReference type="ChEBI" id="CHEBI:18420"/>
    </ligand>
</feature>
<feature type="signal peptide" evidence="20">
    <location>
        <begin position="1"/>
        <end position="17"/>
    </location>
</feature>
<evidence type="ECO:0000256" key="19">
    <source>
        <dbReference type="PIRSR" id="PIRSR006268-2"/>
    </source>
</evidence>
<gene>
    <name evidence="21" type="ORF">J0X15_02510</name>
</gene>
<evidence type="ECO:0000256" key="15">
    <source>
        <dbReference type="ARBA" id="ARBA00031306"/>
    </source>
</evidence>
<dbReference type="PROSITE" id="PS51257">
    <property type="entry name" value="PROKAR_LIPOPROTEIN"/>
    <property type="match status" value="1"/>
</dbReference>
<dbReference type="EMBL" id="JAFLNF010000001">
    <property type="protein sequence ID" value="MBO0344080.1"/>
    <property type="molecule type" value="Genomic_DNA"/>
</dbReference>
<comment type="function">
    <text evidence="20">Flavin transferase that catalyzes the transfer of the FMN moiety of FAD and its covalent binding to the hydroxyl group of a threonine residue in a target flavoprotein.</text>
</comment>
<keyword evidence="12" id="KW-0472">Membrane</keyword>
<evidence type="ECO:0000256" key="10">
    <source>
        <dbReference type="ARBA" id="ARBA00022827"/>
    </source>
</evidence>
<dbReference type="SUPFAM" id="SSF143631">
    <property type="entry name" value="ApbE-like"/>
    <property type="match status" value="1"/>
</dbReference>
<dbReference type="PANTHER" id="PTHR30040:SF2">
    <property type="entry name" value="FAD:PROTEIN FMN TRANSFERASE"/>
    <property type="match status" value="1"/>
</dbReference>
<sequence length="343" mass="36322">MRILSAALLTLSLVACSGEEPAKTVRLSGKTMGTTFNITALAVPSGVTEEKLSAEVEAVLADVNAKMSNWDKASEVSRFSASESTEPFKVSGDFVTVMRAANQVHELSDGKFDVTLGPLISLWGFGPRQPEDPVPQDAAIEEALAFVGQSKLLSLDETASTVTKSAPEVGINLSAIAKGFGIDAVAAKLKSLGIDSYMVEIGGDLVTAGENEKAEAWRIGIEKPEPGEKAIELIVPVMDKGLATSGDYRNFVEFEGKRYSHIIDPTTGRPITHWTTSVSVVTDNAMMADAWATAMLALGNEKGLEVAEEQGLAVYFISHDGSGTNGSYITQASTAFEALLNTK</sequence>
<keyword evidence="6 18" id="KW-0285">Flavoprotein</keyword>
<name>A0A939EK20_9HYPH</name>
<evidence type="ECO:0000256" key="7">
    <source>
        <dbReference type="ARBA" id="ARBA00022679"/>
    </source>
</evidence>
<keyword evidence="11 18" id="KW-0460">Magnesium</keyword>
<dbReference type="AlphaFoldDB" id="A0A939EK20"/>
<evidence type="ECO:0000256" key="1">
    <source>
        <dbReference type="ARBA" id="ARBA00008282"/>
    </source>
</evidence>
<dbReference type="InterPro" id="IPR024932">
    <property type="entry name" value="ApbE"/>
</dbReference>
<keyword evidence="22" id="KW-1185">Reference proteome</keyword>
<dbReference type="PIRSF" id="PIRSF006268">
    <property type="entry name" value="ApbE"/>
    <property type="match status" value="1"/>
</dbReference>
<feature type="binding site" evidence="19">
    <location>
        <position position="289"/>
    </location>
    <ligand>
        <name>Mg(2+)</name>
        <dbReference type="ChEBI" id="CHEBI:18420"/>
    </ligand>
</feature>
<evidence type="ECO:0000256" key="18">
    <source>
        <dbReference type="PIRNR" id="PIRNR006268"/>
    </source>
</evidence>
<dbReference type="RefSeq" id="WP_206937949.1">
    <property type="nucleotide sequence ID" value="NZ_JAFLNF010000001.1"/>
</dbReference>
<proteinExistence type="inferred from homology"/>
<dbReference type="PANTHER" id="PTHR30040">
    <property type="entry name" value="THIAMINE BIOSYNTHESIS LIPOPROTEIN APBE"/>
    <property type="match status" value="1"/>
</dbReference>
<evidence type="ECO:0000256" key="8">
    <source>
        <dbReference type="ARBA" id="ARBA00022723"/>
    </source>
</evidence>
<evidence type="ECO:0000256" key="5">
    <source>
        <dbReference type="ARBA" id="ARBA00022519"/>
    </source>
</evidence>
<reference evidence="21" key="1">
    <citation type="submission" date="2021-03" db="EMBL/GenBank/DDBJ databases">
        <title>Roseibium sp. CAU 1637 isolated from Incheon.</title>
        <authorList>
            <person name="Kim W."/>
        </authorList>
    </citation>
    <scope>NUCLEOTIDE SEQUENCE</scope>
    <source>
        <strain evidence="21">CAU 1637</strain>
    </source>
</reference>
<dbReference type="Proteomes" id="UP000664779">
    <property type="component" value="Unassembled WGS sequence"/>
</dbReference>
<keyword evidence="9 20" id="KW-0732">Signal</keyword>
<dbReference type="GO" id="GO:0005886">
    <property type="term" value="C:plasma membrane"/>
    <property type="evidence" value="ECO:0007669"/>
    <property type="project" value="UniProtKB-SubCell"/>
</dbReference>
<dbReference type="GO" id="GO:0046872">
    <property type="term" value="F:metal ion binding"/>
    <property type="evidence" value="ECO:0007669"/>
    <property type="project" value="UniProtKB-UniRule"/>
</dbReference>
<organism evidence="21 22">
    <name type="scientific">Roseibium limicola</name>
    <dbReference type="NCBI Taxonomy" id="2816037"/>
    <lineage>
        <taxon>Bacteria</taxon>
        <taxon>Pseudomonadati</taxon>
        <taxon>Pseudomonadota</taxon>
        <taxon>Alphaproteobacteria</taxon>
        <taxon>Hyphomicrobiales</taxon>
        <taxon>Stappiaceae</taxon>
        <taxon>Roseibium</taxon>
    </lineage>
</organism>
<evidence type="ECO:0000256" key="16">
    <source>
        <dbReference type="ARBA" id="ARBA00048540"/>
    </source>
</evidence>
<comment type="caution">
    <text evidence="21">The sequence shown here is derived from an EMBL/GenBank/DDBJ whole genome shotgun (WGS) entry which is preliminary data.</text>
</comment>
<dbReference type="Gene3D" id="3.10.520.10">
    <property type="entry name" value="ApbE-like domains"/>
    <property type="match status" value="1"/>
</dbReference>
<keyword evidence="4" id="KW-1003">Cell membrane</keyword>
<evidence type="ECO:0000256" key="3">
    <source>
        <dbReference type="ARBA" id="ARBA00016337"/>
    </source>
</evidence>